<dbReference type="OrthoDB" id="9787280at2"/>
<dbReference type="GO" id="GO:0051996">
    <property type="term" value="F:squalene synthase [NAD(P)H] activity"/>
    <property type="evidence" value="ECO:0007669"/>
    <property type="project" value="InterPro"/>
</dbReference>
<protein>
    <recommendedName>
        <fullName evidence="3">Phytoene synthase</fullName>
    </recommendedName>
</protein>
<keyword evidence="2" id="KW-1185">Reference proteome</keyword>
<dbReference type="PANTHER" id="PTHR11626:SF2">
    <property type="entry name" value="SQUALENE SYNTHASE"/>
    <property type="match status" value="1"/>
</dbReference>
<dbReference type="GO" id="GO:0045338">
    <property type="term" value="P:farnesyl diphosphate metabolic process"/>
    <property type="evidence" value="ECO:0007669"/>
    <property type="project" value="InterPro"/>
</dbReference>
<dbReference type="KEGG" id="axl:AXY_13700"/>
<evidence type="ECO:0008006" key="3">
    <source>
        <dbReference type="Google" id="ProtNLM"/>
    </source>
</evidence>
<dbReference type="eggNOG" id="COG1562">
    <property type="taxonomic scope" value="Bacteria"/>
</dbReference>
<dbReference type="PANTHER" id="PTHR11626">
    <property type="entry name" value="FARNESYL-DIPHOSPHATE FARNESYLTRANSFERASE"/>
    <property type="match status" value="1"/>
</dbReference>
<sequence length="273" mass="31770">MNNEPKKLYQDALRVLKDTSRTFYIPITLLKPKLKKTVASAYLCMRAIDEIEDHEELSIDVKSCLLTRISHMLESHFSRSGYQELIQPYHDKLPEVTIRLADWLDFCPNDVVGKVMHYTGVMANGMAKWAKRNWDIITKEDFDDYTFYVAGLVGVMLSEIWQWYDDVKTDQDLAIGFGRALQCVNILRNQDEDYDRGVNFLPNDWTRGDLFNYADQNLQLAKQYIETLTNNNIKIFCLIPYKLADKTLSVMKNGREKMTRSEVKTIVADIIED</sequence>
<dbReference type="Proteomes" id="UP000006294">
    <property type="component" value="Chromosome"/>
</dbReference>
<organism evidence="1 2">
    <name type="scientific">Amphibacillus xylanus (strain ATCC 51415 / DSM 6626 / JCM 7361 / LMG 17667 / NBRC 15112 / Ep01)</name>
    <dbReference type="NCBI Taxonomy" id="698758"/>
    <lineage>
        <taxon>Bacteria</taxon>
        <taxon>Bacillati</taxon>
        <taxon>Bacillota</taxon>
        <taxon>Bacilli</taxon>
        <taxon>Bacillales</taxon>
        <taxon>Bacillaceae</taxon>
        <taxon>Amphibacillus</taxon>
    </lineage>
</organism>
<gene>
    <name evidence="1" type="ordered locus">AXY_13700</name>
</gene>
<dbReference type="SUPFAM" id="SSF48576">
    <property type="entry name" value="Terpenoid synthases"/>
    <property type="match status" value="1"/>
</dbReference>
<dbReference type="STRING" id="698758.AXY_13700"/>
<dbReference type="Gene3D" id="1.10.600.10">
    <property type="entry name" value="Farnesyl Diphosphate Synthase"/>
    <property type="match status" value="1"/>
</dbReference>
<evidence type="ECO:0000313" key="1">
    <source>
        <dbReference type="EMBL" id="BAM47502.1"/>
    </source>
</evidence>
<dbReference type="Pfam" id="PF00494">
    <property type="entry name" value="SQS_PSY"/>
    <property type="match status" value="1"/>
</dbReference>
<reference evidence="1 2" key="1">
    <citation type="submission" date="2011-01" db="EMBL/GenBank/DDBJ databases">
        <title>Whole genome sequence of Amphibacillus xylinus NBRC 15112.</title>
        <authorList>
            <person name="Nakazawa H."/>
            <person name="Katano Y."/>
            <person name="Nakamura S."/>
            <person name="Sasagawa M."/>
            <person name="Fukada J."/>
            <person name="Arai T."/>
            <person name="Sasakura N."/>
            <person name="Mochizuki D."/>
            <person name="Hosoyama A."/>
            <person name="Harada K."/>
            <person name="Horikawa H."/>
            <person name="Kato Y."/>
            <person name="Harada T."/>
            <person name="Sasaki K."/>
            <person name="Sekiguchi M."/>
            <person name="Hodoyama M."/>
            <person name="Nishiko R."/>
            <person name="Narita H."/>
            <person name="Hanamaki A."/>
            <person name="Hata C."/>
            <person name="Konno Y."/>
            <person name="Niimura Y."/>
            <person name="Yamazaki S."/>
            <person name="Fujita N."/>
        </authorList>
    </citation>
    <scope>NUCLEOTIDE SEQUENCE [LARGE SCALE GENOMIC DNA]</scope>
    <source>
        <strain evidence="2">ATCC 51415 / DSM 6626 / JCM 7361 / LMG 17667 / NBRC 15112 / Ep01</strain>
    </source>
</reference>
<dbReference type="EMBL" id="AP012050">
    <property type="protein sequence ID" value="BAM47502.1"/>
    <property type="molecule type" value="Genomic_DNA"/>
</dbReference>
<dbReference type="InterPro" id="IPR044844">
    <property type="entry name" value="Trans_IPPS_euk-type"/>
</dbReference>
<dbReference type="InterPro" id="IPR002060">
    <property type="entry name" value="Squ/phyt_synthse"/>
</dbReference>
<dbReference type="InterPro" id="IPR008949">
    <property type="entry name" value="Isoprenoid_synthase_dom_sf"/>
</dbReference>
<dbReference type="AlphaFoldDB" id="K0J2Y5"/>
<dbReference type="HOGENOM" id="CLU_031981_1_0_9"/>
<evidence type="ECO:0000313" key="2">
    <source>
        <dbReference type="Proteomes" id="UP000006294"/>
    </source>
</evidence>
<proteinExistence type="predicted"/>
<accession>K0J2Y5</accession>
<dbReference type="RefSeq" id="WP_015010105.1">
    <property type="nucleotide sequence ID" value="NC_018704.1"/>
</dbReference>
<name>K0J2Y5_AMPXN</name>